<accession>A0A4U9HS53</accession>
<protein>
    <submittedName>
        <fullName evidence="1">Salt-induced outer membrane protein</fullName>
    </submittedName>
</protein>
<sequence length="161" mass="17680">MRWVGVAVTTMTDFDYLFGQASWLTDRYNGYRQRDVATAGYGRQFLNGPVHSFRFEFGPGVRYDEYTDGDTETQPLGYASGTYAWQMTDNAKFSQGVSVFGADDTTVNSETALNVAINAHFGLKVAYNVTWNSEPPASAPEHTDSQNHGLSGLQNVIAAGQ</sequence>
<name>A0A4U9HS53_9ENTR</name>
<dbReference type="AlphaFoldDB" id="A0A4U9HS53"/>
<proteinExistence type="predicted"/>
<dbReference type="Proteomes" id="UP000310719">
    <property type="component" value="Chromosome"/>
</dbReference>
<reference evidence="1 2" key="1">
    <citation type="submission" date="2019-05" db="EMBL/GenBank/DDBJ databases">
        <authorList>
            <consortium name="Pathogen Informatics"/>
        </authorList>
    </citation>
    <scope>NUCLEOTIDE SEQUENCE [LARGE SCALE GENOMIC DNA]</scope>
    <source>
        <strain evidence="1 2">NCTC13032</strain>
    </source>
</reference>
<dbReference type="Pfam" id="PF04338">
    <property type="entry name" value="DUF481"/>
    <property type="match status" value="1"/>
</dbReference>
<dbReference type="InterPro" id="IPR007433">
    <property type="entry name" value="DUF481"/>
</dbReference>
<gene>
    <name evidence="1" type="ORF">NCTC13032_02882</name>
</gene>
<evidence type="ECO:0000313" key="2">
    <source>
        <dbReference type="Proteomes" id="UP000310719"/>
    </source>
</evidence>
<organism evidence="1 2">
    <name type="scientific">Leclercia adecarboxylata</name>
    <dbReference type="NCBI Taxonomy" id="83655"/>
    <lineage>
        <taxon>Bacteria</taxon>
        <taxon>Pseudomonadati</taxon>
        <taxon>Pseudomonadota</taxon>
        <taxon>Gammaproteobacteria</taxon>
        <taxon>Enterobacterales</taxon>
        <taxon>Enterobacteriaceae</taxon>
        <taxon>Leclercia</taxon>
    </lineage>
</organism>
<dbReference type="EMBL" id="LR590464">
    <property type="protein sequence ID" value="VTP67120.1"/>
    <property type="molecule type" value="Genomic_DNA"/>
</dbReference>
<dbReference type="STRING" id="83655.APT61_13050"/>
<evidence type="ECO:0000313" key="1">
    <source>
        <dbReference type="EMBL" id="VTP67120.1"/>
    </source>
</evidence>